<dbReference type="InterPro" id="IPR002559">
    <property type="entry name" value="Transposase_11"/>
</dbReference>
<dbReference type="AlphaFoldDB" id="A0A9R1C993"/>
<dbReference type="Pfam" id="PF01609">
    <property type="entry name" value="DDE_Tnp_1"/>
    <property type="match status" value="1"/>
</dbReference>
<protein>
    <recommendedName>
        <fullName evidence="1">Transposase IS4-like domain-containing protein</fullName>
    </recommendedName>
</protein>
<evidence type="ECO:0000313" key="3">
    <source>
        <dbReference type="Proteomes" id="UP000825483"/>
    </source>
</evidence>
<reference evidence="2" key="1">
    <citation type="journal article" date="2022" name="Int. J. Syst. Evol. Microbiol.">
        <title>Prevotella lacticifex sp. nov., isolated from the rumen of cows.</title>
        <authorList>
            <person name="Shinkai T."/>
            <person name="Ikeyama N."/>
            <person name="Kumagai M."/>
            <person name="Ohmori H."/>
            <person name="Sakamoto M."/>
            <person name="Ohkuma M."/>
            <person name="Mitsumori M."/>
        </authorList>
    </citation>
    <scope>NUCLEOTIDE SEQUENCE</scope>
    <source>
        <strain evidence="2">R5076</strain>
    </source>
</reference>
<dbReference type="RefSeq" id="WP_306432741.1">
    <property type="nucleotide sequence ID" value="NZ_BPTU01000001.1"/>
</dbReference>
<keyword evidence="3" id="KW-1185">Reference proteome</keyword>
<dbReference type="EMBL" id="BPUB01000001">
    <property type="protein sequence ID" value="GJG58358.1"/>
    <property type="molecule type" value="Genomic_DNA"/>
</dbReference>
<proteinExistence type="predicted"/>
<dbReference type="InterPro" id="IPR047654">
    <property type="entry name" value="IS1634_transpos"/>
</dbReference>
<dbReference type="GO" id="GO:0003677">
    <property type="term" value="F:DNA binding"/>
    <property type="evidence" value="ECO:0007669"/>
    <property type="project" value="InterPro"/>
</dbReference>
<gene>
    <name evidence="2" type="ORF">PRLR5076_12090</name>
</gene>
<dbReference type="InterPro" id="IPR012337">
    <property type="entry name" value="RNaseH-like_sf"/>
</dbReference>
<sequence length="507" mass="58196">MFIRKKKNRSGTISVIVVDKSRGKFREVKKFGVASTDEEADALVKDAQLWLRRYGGMQYLDFDGTDKTEADIDYALSHISKFLLNAPQTILGRVYDSIGFDKVGDDILRHLVIARCCEPQSKLATSAYLKSYFDEDISHFQIYRYMDKLYNTRQELVQQISVEHTKKILGGKIEIMFYDVTTLYFEASPGPEADMRQAGFSKDGKSKEAQIVLGLLVSEDGYPLSYSIFNGSQYEGFTMIPVIDDFVRKFSLKDFVVVADAGLMSSKNIELLKSAQYKYVIGARIKNENVKIRDWVLALEKEDKKVYETSHGDGERLVVSYSEKRAKKDAYNRNKGVERLRKSFKSGKITKDKINKRGYNKFLEISKGVEVTINQEKIDEDAKWDGLKGYITNTDLSGEDVIKQYTGLWVVERAFRISKGNLEMRPMFHFTERRIEAHVCICFIAYKVYKELQRLLPSYGIHMSVDKVLKIAKTIPTVYVKLPNGKIINKTLFLTDEQGQIKPLFDM</sequence>
<feature type="domain" description="Transposase IS4-like" evidence="1">
    <location>
        <begin position="174"/>
        <end position="446"/>
    </location>
</feature>
<dbReference type="PANTHER" id="PTHR34614">
    <property type="match status" value="1"/>
</dbReference>
<dbReference type="SUPFAM" id="SSF53098">
    <property type="entry name" value="Ribonuclease H-like"/>
    <property type="match status" value="1"/>
</dbReference>
<dbReference type="Proteomes" id="UP000825483">
    <property type="component" value="Unassembled WGS sequence"/>
</dbReference>
<evidence type="ECO:0000313" key="2">
    <source>
        <dbReference type="EMBL" id="GJG58358.1"/>
    </source>
</evidence>
<dbReference type="NCBIfam" id="NF033559">
    <property type="entry name" value="transpos_IS1634"/>
    <property type="match status" value="1"/>
</dbReference>
<comment type="caution">
    <text evidence="2">The sequence shown here is derived from an EMBL/GenBank/DDBJ whole genome shotgun (WGS) entry which is preliminary data.</text>
</comment>
<evidence type="ECO:0000259" key="1">
    <source>
        <dbReference type="Pfam" id="PF01609"/>
    </source>
</evidence>
<dbReference type="GO" id="GO:0004803">
    <property type="term" value="F:transposase activity"/>
    <property type="evidence" value="ECO:0007669"/>
    <property type="project" value="InterPro"/>
</dbReference>
<accession>A0A9R1C993</accession>
<organism evidence="2 3">
    <name type="scientific">Prevotella lacticifex</name>
    <dbReference type="NCBI Taxonomy" id="2854755"/>
    <lineage>
        <taxon>Bacteria</taxon>
        <taxon>Pseudomonadati</taxon>
        <taxon>Bacteroidota</taxon>
        <taxon>Bacteroidia</taxon>
        <taxon>Bacteroidales</taxon>
        <taxon>Prevotellaceae</taxon>
        <taxon>Prevotella</taxon>
    </lineage>
</organism>
<dbReference type="PANTHER" id="PTHR34614:SF2">
    <property type="entry name" value="TRANSPOSASE IS4-LIKE DOMAIN-CONTAINING PROTEIN"/>
    <property type="match status" value="1"/>
</dbReference>
<dbReference type="GO" id="GO:0006313">
    <property type="term" value="P:DNA transposition"/>
    <property type="evidence" value="ECO:0007669"/>
    <property type="project" value="InterPro"/>
</dbReference>
<name>A0A9R1C993_9BACT</name>
<dbReference type="GeneID" id="72467611"/>